<dbReference type="Gene3D" id="1.20.120.330">
    <property type="entry name" value="Nucleotidyltransferases domain 2"/>
    <property type="match status" value="1"/>
</dbReference>
<evidence type="ECO:0000313" key="3">
    <source>
        <dbReference type="Proteomes" id="UP000683360"/>
    </source>
</evidence>
<dbReference type="InterPro" id="IPR007842">
    <property type="entry name" value="HEPN_dom"/>
</dbReference>
<dbReference type="SUPFAM" id="SSF81593">
    <property type="entry name" value="Nucleotidyltransferase substrate binding subunit/domain"/>
    <property type="match status" value="1"/>
</dbReference>
<keyword evidence="3" id="KW-1185">Reference proteome</keyword>
<dbReference type="SMART" id="SM00748">
    <property type="entry name" value="HEPN"/>
    <property type="match status" value="1"/>
</dbReference>
<organism evidence="2 3">
    <name type="scientific">Mytilus edulis</name>
    <name type="common">Blue mussel</name>
    <dbReference type="NCBI Taxonomy" id="6550"/>
    <lineage>
        <taxon>Eukaryota</taxon>
        <taxon>Metazoa</taxon>
        <taxon>Spiralia</taxon>
        <taxon>Lophotrochozoa</taxon>
        <taxon>Mollusca</taxon>
        <taxon>Bivalvia</taxon>
        <taxon>Autobranchia</taxon>
        <taxon>Pteriomorphia</taxon>
        <taxon>Mytilida</taxon>
        <taxon>Mytiloidea</taxon>
        <taxon>Mytilidae</taxon>
        <taxon>Mytilinae</taxon>
        <taxon>Mytilus</taxon>
    </lineage>
</organism>
<dbReference type="EMBL" id="CAJPWZ010002528">
    <property type="protein sequence ID" value="CAG2239588.1"/>
    <property type="molecule type" value="Genomic_DNA"/>
</dbReference>
<feature type="domain" description="HEPN" evidence="1">
    <location>
        <begin position="459"/>
        <end position="574"/>
    </location>
</feature>
<comment type="caution">
    <text evidence="2">The sequence shown here is derived from an EMBL/GenBank/DDBJ whole genome shotgun (WGS) entry which is preliminary data.</text>
</comment>
<dbReference type="PANTHER" id="PTHR46919:SF2">
    <property type="entry name" value="SACSIN"/>
    <property type="match status" value="1"/>
</dbReference>
<evidence type="ECO:0000313" key="2">
    <source>
        <dbReference type="EMBL" id="CAG2239588.1"/>
    </source>
</evidence>
<protein>
    <recommendedName>
        <fullName evidence="1">HEPN domain-containing protein</fullName>
    </recommendedName>
</protein>
<gene>
    <name evidence="2" type="ORF">MEDL_51955</name>
</gene>
<dbReference type="PROSITE" id="PS50910">
    <property type="entry name" value="HEPN"/>
    <property type="match status" value="1"/>
</dbReference>
<accession>A0A8S3U7S8</accession>
<dbReference type="Proteomes" id="UP000683360">
    <property type="component" value="Unassembled WGS sequence"/>
</dbReference>
<dbReference type="PANTHER" id="PTHR46919">
    <property type="entry name" value="ZINC FINGER, C3HC4 TYPE (RING FINGER) FAMILY PROTEIN"/>
    <property type="match status" value="1"/>
</dbReference>
<dbReference type="OrthoDB" id="10056691at2759"/>
<sequence length="595" mass="68543">MRIPAEYLCCTKLFRVLGAQETTLPYHFAEVLRCLHRISCDEHSKPSILGPNEKKDILVPAVRNLFLKMRSEDQIGLTMTELYLPNREFILHLSKTLIVSDNNKLEKRANYFKDESLFAGLEKLNLQLEFSACILKLLPNEMKPKFLSEMLKEKLLKSLECPPGDKIQMLSQFVKTPKFIEGLLRLVFDEKIKQTSKFGMDTKACLLDEQEQNRISKQIGNTQFKHVSGLETALFFEGQQLEESTEKKKAFVKSVKIGDTKSWIMYCIDNGCHLQDWLNNIQLAFVKLLEKITNRGLHINQVYVHILLHSITDPDLISDKLDNEEIVQLHYANVSEDIYPDPGTYVPPSLHYLLDNSFSNLKVNDYVAVLLYEEEENNTGQFIDANYMYAKVIKCIDNSQNNCDIPEFEQVYSLDVGETEPNEVPAFKIFKFQRRRSSEISRYQKREKVSIPRTARKWLRQAECDRDAAGALFPNARVIPAFNWICYQCHQSAEKALKALWFNEDANNAFNSHNLSSIAIGLPQTLSNLAEDMVRIVGHHTRMRYPDQMSGDEIPSTIYSQDDAEKCLRIASAIIFFVSQKIRKTGLSKNDEHML</sequence>
<name>A0A8S3U7S8_MYTED</name>
<dbReference type="Pfam" id="PF05168">
    <property type="entry name" value="HEPN"/>
    <property type="match status" value="1"/>
</dbReference>
<dbReference type="AlphaFoldDB" id="A0A8S3U7S8"/>
<proteinExistence type="predicted"/>
<reference evidence="2" key="1">
    <citation type="submission" date="2021-03" db="EMBL/GenBank/DDBJ databases">
        <authorList>
            <person name="Bekaert M."/>
        </authorList>
    </citation>
    <scope>NUCLEOTIDE SEQUENCE</scope>
</reference>
<evidence type="ECO:0000259" key="1">
    <source>
        <dbReference type="PROSITE" id="PS50910"/>
    </source>
</evidence>